<keyword evidence="1" id="KW-0472">Membrane</keyword>
<dbReference type="OrthoDB" id="2052735at2"/>
<keyword evidence="1" id="KW-0812">Transmembrane</keyword>
<sequence length="229" mass="25338">MEIERRDYYGHVHFLGRLSICLEMIFLVGIALYLSFVKGYHPGWDKISIAFLGVAAMVGHVWFNITDYITYVLVMGPAATYLSSITGDIKNMRLPSAMAAVSSVDEEAKEGKRDILATCGVLVSVILNLILSIILVIFGSLILKWVPQELKAGLDAFVPALFGAVFAQLAASNWRIAAIALPICVAIYYVPFVPDMIKTLVAILLTVFLHVLLYKLKRNEAINEEKESN</sequence>
<reference evidence="3" key="1">
    <citation type="submission" date="2011-04" db="EMBL/GenBank/DDBJ databases">
        <title>The complete genome of Spirochaeta coccoides DSM 17374.</title>
        <authorList>
            <person name="Lucas S."/>
            <person name="Copeland A."/>
            <person name="Lapidus A."/>
            <person name="Bruce D."/>
            <person name="Goodwin L."/>
            <person name="Pitluck S."/>
            <person name="Peters L."/>
            <person name="Kyrpides N."/>
            <person name="Mavromatis K."/>
            <person name="Pagani I."/>
            <person name="Ivanova N."/>
            <person name="Ovchinnikova G."/>
            <person name="Lu M."/>
            <person name="Detter J.C."/>
            <person name="Tapia R."/>
            <person name="Han C."/>
            <person name="Land M."/>
            <person name="Hauser L."/>
            <person name="Markowitz V."/>
            <person name="Cheng J.-F."/>
            <person name="Hugenholtz P."/>
            <person name="Woyke T."/>
            <person name="Wu D."/>
            <person name="Spring S."/>
            <person name="Schroeder M."/>
            <person name="Brambilla E."/>
            <person name="Klenk H.-P."/>
            <person name="Eisen J.A."/>
        </authorList>
    </citation>
    <scope>NUCLEOTIDE SEQUENCE [LARGE SCALE GENOMIC DNA]</scope>
    <source>
        <strain evidence="3">ATCC BAA-1237 / DSM 17374 / SPN1</strain>
    </source>
</reference>
<feature type="transmembrane region" description="Helical" evidence="1">
    <location>
        <begin position="47"/>
        <end position="63"/>
    </location>
</feature>
<proteinExistence type="predicted"/>
<evidence type="ECO:0000313" key="2">
    <source>
        <dbReference type="EMBL" id="AEC01719.1"/>
    </source>
</evidence>
<dbReference type="Proteomes" id="UP000007939">
    <property type="component" value="Chromosome"/>
</dbReference>
<evidence type="ECO:0000313" key="3">
    <source>
        <dbReference type="Proteomes" id="UP000007939"/>
    </source>
</evidence>
<organism evidence="2 3">
    <name type="scientific">Parasphaerochaeta coccoides (strain ATCC BAA-1237 / DSM 17374 / SPN1)</name>
    <name type="common">Sphaerochaeta coccoides</name>
    <dbReference type="NCBI Taxonomy" id="760011"/>
    <lineage>
        <taxon>Bacteria</taxon>
        <taxon>Pseudomonadati</taxon>
        <taxon>Spirochaetota</taxon>
        <taxon>Spirochaetia</taxon>
        <taxon>Spirochaetales</taxon>
        <taxon>Sphaerochaetaceae</taxon>
        <taxon>Parasphaerochaeta</taxon>
    </lineage>
</organism>
<keyword evidence="3" id="KW-1185">Reference proteome</keyword>
<dbReference type="EMBL" id="CP002659">
    <property type="protein sequence ID" value="AEC01719.1"/>
    <property type="molecule type" value="Genomic_DNA"/>
</dbReference>
<keyword evidence="1" id="KW-1133">Transmembrane helix</keyword>
<name>F4GJ79_PARC1</name>
<feature type="transmembrane region" description="Helical" evidence="1">
    <location>
        <begin position="14"/>
        <end position="35"/>
    </location>
</feature>
<protein>
    <submittedName>
        <fullName evidence="2">Uncharacterized protein</fullName>
    </submittedName>
</protein>
<feature type="transmembrane region" description="Helical" evidence="1">
    <location>
        <begin position="196"/>
        <end position="216"/>
    </location>
</feature>
<evidence type="ECO:0000256" key="1">
    <source>
        <dbReference type="SAM" id="Phobius"/>
    </source>
</evidence>
<dbReference type="eggNOG" id="ENOG502ZBXW">
    <property type="taxonomic scope" value="Bacteria"/>
</dbReference>
<dbReference type="HOGENOM" id="CLU_095712_1_0_12"/>
<dbReference type="KEGG" id="scc:Spico_0491"/>
<feature type="transmembrane region" description="Helical" evidence="1">
    <location>
        <begin position="174"/>
        <end position="190"/>
    </location>
</feature>
<feature type="transmembrane region" description="Helical" evidence="1">
    <location>
        <begin position="150"/>
        <end position="167"/>
    </location>
</feature>
<dbReference type="RefSeq" id="WP_013739115.1">
    <property type="nucleotide sequence ID" value="NC_015436.1"/>
</dbReference>
<gene>
    <name evidence="2" type="ordered locus">Spico_0491</name>
</gene>
<feature type="transmembrane region" description="Helical" evidence="1">
    <location>
        <begin position="115"/>
        <end position="138"/>
    </location>
</feature>
<dbReference type="AlphaFoldDB" id="F4GJ79"/>
<dbReference type="STRING" id="760011.Spico_0491"/>
<reference evidence="2 3" key="2">
    <citation type="journal article" date="2012" name="Stand. Genomic Sci.">
        <title>Complete genome sequence of the termite hindgut bacterium Spirochaeta coccoides type strain (SPN1(T)), reclassification in the genus Sphaerochaeta as Sphaerochaeta coccoides comb. nov. and emendations of the family Spirochaetaceae and the genus Sphaerochaeta.</title>
        <authorList>
            <person name="Abt B."/>
            <person name="Han C."/>
            <person name="Scheuner C."/>
            <person name="Lu M."/>
            <person name="Lapidus A."/>
            <person name="Nolan M."/>
            <person name="Lucas S."/>
            <person name="Hammon N."/>
            <person name="Deshpande S."/>
            <person name="Cheng J.F."/>
            <person name="Tapia R."/>
            <person name="Goodwin L.A."/>
            <person name="Pitluck S."/>
            <person name="Liolios K."/>
            <person name="Pagani I."/>
            <person name="Ivanova N."/>
            <person name="Mavromatis K."/>
            <person name="Mikhailova N."/>
            <person name="Huntemann M."/>
            <person name="Pati A."/>
            <person name="Chen A."/>
            <person name="Palaniappan K."/>
            <person name="Land M."/>
            <person name="Hauser L."/>
            <person name="Brambilla E.M."/>
            <person name="Rohde M."/>
            <person name="Spring S."/>
            <person name="Gronow S."/>
            <person name="Goker M."/>
            <person name="Woyke T."/>
            <person name="Bristow J."/>
            <person name="Eisen J.A."/>
            <person name="Markowitz V."/>
            <person name="Hugenholtz P."/>
            <person name="Kyrpides N.C."/>
            <person name="Klenk H.P."/>
            <person name="Detter J.C."/>
        </authorList>
    </citation>
    <scope>NUCLEOTIDE SEQUENCE [LARGE SCALE GENOMIC DNA]</scope>
    <source>
        <strain evidence="3">ATCC BAA-1237 / DSM 17374 / SPN1</strain>
    </source>
</reference>
<accession>F4GJ79</accession>